<evidence type="ECO:0000313" key="2">
    <source>
        <dbReference type="Proteomes" id="UP000820669"/>
    </source>
</evidence>
<dbReference type="Gene3D" id="3.90.1150.10">
    <property type="entry name" value="Aspartate Aminotransferase, domain 1"/>
    <property type="match status" value="1"/>
</dbReference>
<name>A0ABX1S3C2_9PSEU</name>
<dbReference type="Proteomes" id="UP000820669">
    <property type="component" value="Unassembled WGS sequence"/>
</dbReference>
<comment type="caution">
    <text evidence="1">The sequence shown here is derived from an EMBL/GenBank/DDBJ whole genome shotgun (WGS) entry which is preliminary data.</text>
</comment>
<keyword evidence="1" id="KW-0808">Transferase</keyword>
<evidence type="ECO:0000313" key="1">
    <source>
        <dbReference type="EMBL" id="NMH96069.1"/>
    </source>
</evidence>
<keyword evidence="1" id="KW-0032">Aminotransferase</keyword>
<dbReference type="GO" id="GO:0008483">
    <property type="term" value="F:transaminase activity"/>
    <property type="evidence" value="ECO:0007669"/>
    <property type="project" value="UniProtKB-KW"/>
</dbReference>
<gene>
    <name evidence="1" type="ORF">HF526_01815</name>
</gene>
<dbReference type="InterPro" id="IPR015422">
    <property type="entry name" value="PyrdxlP-dep_Trfase_small"/>
</dbReference>
<dbReference type="SUPFAM" id="SSF53383">
    <property type="entry name" value="PLP-dependent transferases"/>
    <property type="match status" value="1"/>
</dbReference>
<protein>
    <submittedName>
        <fullName evidence="1">Aminotransferase</fullName>
    </submittedName>
</protein>
<dbReference type="InterPro" id="IPR015421">
    <property type="entry name" value="PyrdxlP-dep_Trfase_major"/>
</dbReference>
<accession>A0ABX1S3C2</accession>
<keyword evidence="2" id="KW-1185">Reference proteome</keyword>
<organism evidence="1 2">
    <name type="scientific">Pseudonocardia acidicola</name>
    <dbReference type="NCBI Taxonomy" id="2724939"/>
    <lineage>
        <taxon>Bacteria</taxon>
        <taxon>Bacillati</taxon>
        <taxon>Actinomycetota</taxon>
        <taxon>Actinomycetes</taxon>
        <taxon>Pseudonocardiales</taxon>
        <taxon>Pseudonocardiaceae</taxon>
        <taxon>Pseudonocardia</taxon>
    </lineage>
</organism>
<dbReference type="Gene3D" id="3.40.640.10">
    <property type="entry name" value="Type I PLP-dependent aspartate aminotransferase-like (Major domain)"/>
    <property type="match status" value="1"/>
</dbReference>
<dbReference type="InterPro" id="IPR015424">
    <property type="entry name" value="PyrdxlP-dep_Trfase"/>
</dbReference>
<proteinExistence type="predicted"/>
<reference evidence="1 2" key="1">
    <citation type="submission" date="2020-04" db="EMBL/GenBank/DDBJ databases">
        <authorList>
            <person name="Klaysubun C."/>
            <person name="Duangmal K."/>
            <person name="Lipun K."/>
        </authorList>
    </citation>
    <scope>NUCLEOTIDE SEQUENCE [LARGE SCALE GENOMIC DNA]</scope>
    <source>
        <strain evidence="1 2">K10HN5</strain>
    </source>
</reference>
<dbReference type="PANTHER" id="PTHR43586:SF21">
    <property type="entry name" value="PYRIDOXAL PHOSPHATE (PLP)-DEPENDENT ASPARTATE AMINOTRANSFERASE SUPERFAMILY"/>
    <property type="match status" value="1"/>
</dbReference>
<sequence>MRAAFGQQFDVPAGYLNTASIGMPPIMVAEVLVDAVRHWRTGSGRAEEFDEPVAIARAGFADLVGVDVGRVAIGSAVSPLVGLVAASVPDGTRVLVAAGEFTSVSHPFTAQAGRGVTVAETELAELPERAAEFDLVAVSVAQSADGRLVDLDALREVRAAAGTRVLLDVTQAAGWLPLQLDWADAVVGAGYKWLLSPRGAAWLAVHPDFELQPQAAGWYAGQDRWASVYGLPPRLATGARALDTSPAWFSHVGAAVAVPWLAGLDRAAVHAHCVGLADAFRAGIGLEPAGSAIVTVQRPDALQRLTDAGVVASGRAGGARLSFHLYNTDADVQRALDVLA</sequence>
<dbReference type="PANTHER" id="PTHR43586">
    <property type="entry name" value="CYSTEINE DESULFURASE"/>
    <property type="match status" value="1"/>
</dbReference>
<dbReference type="EMBL" id="JAAXLA010000002">
    <property type="protein sequence ID" value="NMH96069.1"/>
    <property type="molecule type" value="Genomic_DNA"/>
</dbReference>
<dbReference type="RefSeq" id="WP_169379430.1">
    <property type="nucleotide sequence ID" value="NZ_JAAXLA010000002.1"/>
</dbReference>